<reference evidence="2" key="1">
    <citation type="journal article" date="2019" name="Int. J. Syst. Evol. Microbiol.">
        <title>The Global Catalogue of Microorganisms (GCM) 10K type strain sequencing project: providing services to taxonomists for standard genome sequencing and annotation.</title>
        <authorList>
            <consortium name="The Broad Institute Genomics Platform"/>
            <consortium name="The Broad Institute Genome Sequencing Center for Infectious Disease"/>
            <person name="Wu L."/>
            <person name="Ma J."/>
        </authorList>
    </citation>
    <scope>NUCLEOTIDE SEQUENCE [LARGE SCALE GENOMIC DNA]</scope>
    <source>
        <strain evidence="2">CGMCC 1.16855</strain>
    </source>
</reference>
<dbReference type="Proteomes" id="UP001595420">
    <property type="component" value="Unassembled WGS sequence"/>
</dbReference>
<gene>
    <name evidence="1" type="ORF">ACFOD3_23800</name>
</gene>
<name>A0ABV7C0S1_9PROT</name>
<accession>A0ABV7C0S1</accession>
<comment type="caution">
    <text evidence="1">The sequence shown here is derived from an EMBL/GenBank/DDBJ whole genome shotgun (WGS) entry which is preliminary data.</text>
</comment>
<dbReference type="EMBL" id="JBHRSB010000008">
    <property type="protein sequence ID" value="MFC3002944.1"/>
    <property type="molecule type" value="Genomic_DNA"/>
</dbReference>
<dbReference type="InterPro" id="IPR012441">
    <property type="entry name" value="DUF1643"/>
</dbReference>
<evidence type="ECO:0000313" key="2">
    <source>
        <dbReference type="Proteomes" id="UP001595420"/>
    </source>
</evidence>
<evidence type="ECO:0000313" key="1">
    <source>
        <dbReference type="EMBL" id="MFC3002944.1"/>
    </source>
</evidence>
<organism evidence="1 2">
    <name type="scientific">Falsiroseomonas tokyonensis</name>
    <dbReference type="NCBI Taxonomy" id="430521"/>
    <lineage>
        <taxon>Bacteria</taxon>
        <taxon>Pseudomonadati</taxon>
        <taxon>Pseudomonadota</taxon>
        <taxon>Alphaproteobacteria</taxon>
        <taxon>Acetobacterales</taxon>
        <taxon>Roseomonadaceae</taxon>
        <taxon>Falsiroseomonas</taxon>
    </lineage>
</organism>
<keyword evidence="2" id="KW-1185">Reference proteome</keyword>
<sequence length="192" mass="20883">MTAMQPGAGDLFDTPRHHAGNRVLARSAGSQGTAVFGGPLDCYRYRLGRRWGEGPSVLFVMMNPSTASAEADDATIAKVTKFAKRWGFGGLLIGNVHAYRCTDQARLVEASDPIGPDNDRHLREMAAEAIQIVMAYGTPKIVPLRQHGPEVARMLIRDGHKLYALRVSAAGMPWHPLYLPGDTIPKPWSPGP</sequence>
<dbReference type="RefSeq" id="WP_216839232.1">
    <property type="nucleotide sequence ID" value="NZ_JAFNJS010000008.1"/>
</dbReference>
<dbReference type="Pfam" id="PF07799">
    <property type="entry name" value="DUF1643"/>
    <property type="match status" value="1"/>
</dbReference>
<proteinExistence type="predicted"/>
<protein>
    <submittedName>
        <fullName evidence="1">DUF1643 domain-containing protein</fullName>
    </submittedName>
</protein>